<dbReference type="AlphaFoldDB" id="A0A2H9THB4"/>
<organism evidence="1 2">
    <name type="scientific">Paramicrosporidium saccamoebae</name>
    <dbReference type="NCBI Taxonomy" id="1246581"/>
    <lineage>
        <taxon>Eukaryota</taxon>
        <taxon>Fungi</taxon>
        <taxon>Fungi incertae sedis</taxon>
        <taxon>Cryptomycota</taxon>
        <taxon>Cryptomycota incertae sedis</taxon>
        <taxon>Paramicrosporidium</taxon>
    </lineage>
</organism>
<dbReference type="Proteomes" id="UP000240830">
    <property type="component" value="Unassembled WGS sequence"/>
</dbReference>
<gene>
    <name evidence="1" type="ORF">PSACC_03041</name>
</gene>
<accession>A0A2H9THB4</accession>
<comment type="caution">
    <text evidence="1">The sequence shown here is derived from an EMBL/GenBank/DDBJ whole genome shotgun (WGS) entry which is preliminary data.</text>
</comment>
<evidence type="ECO:0000313" key="2">
    <source>
        <dbReference type="Proteomes" id="UP000240830"/>
    </source>
</evidence>
<name>A0A2H9THB4_9FUNG</name>
<dbReference type="EMBL" id="MTSL01000189">
    <property type="protein sequence ID" value="PJF17148.1"/>
    <property type="molecule type" value="Genomic_DNA"/>
</dbReference>
<keyword evidence="2" id="KW-1185">Reference proteome</keyword>
<proteinExistence type="predicted"/>
<reference evidence="1 2" key="1">
    <citation type="submission" date="2016-10" db="EMBL/GenBank/DDBJ databases">
        <title>The genome of Paramicrosporidium saccamoebae is the missing link in understanding Cryptomycota and Microsporidia evolution.</title>
        <authorList>
            <person name="Quandt C.A."/>
            <person name="Beaudet D."/>
            <person name="Corsaro D."/>
            <person name="Michel R."/>
            <person name="Corradi N."/>
            <person name="James T."/>
        </authorList>
    </citation>
    <scope>NUCLEOTIDE SEQUENCE [LARGE SCALE GENOMIC DNA]</scope>
    <source>
        <strain evidence="1 2">KSL3</strain>
    </source>
</reference>
<sequence>MFFLLLFLLTANAVIVTFDVHSLAKEHQPMAVDVMMHTFAITERNLKTVSTVLSSLNNAEYFYCSEYETAERIAELLRYAHIRDLHGTVYGLCKLAWESTLAEKITHLDVSYQVNIHKPLQNPEILEAFTDDEVQSFLLTTMKNQIMKMQDLTNMTILLKNSIKTADPFVSFKKFLPILTPEILAVFLDPTQPYSDTFSALIIKYMNEPVNINEWTLRNLLVLQACREISSNLEDLPLAVDAKERLAESLDLDPSDEKGNAWLFLWKLLGITNRTDISYWSCLASFALYVEAFDRSRETLIAFESILSKGHAYLPPLYVQRIVARCERHPGLHWKSLVRGFNPIYLPSHMRSLGDKRTLWLDMRVMQMVRARAKVAMTEDECSVYLLKKLSKKYLPTNINCRTQEGTVSNIGDWVINRVAHLVEEGFLYDPISVTTMSMVVASWAYLILDDNKLVFGNLFKNVSSWHDFRVKMQNWPGGGNTKIASEVMAIIRSIGLGPLFKLQEMRTLVEHYDRDEI</sequence>
<protein>
    <submittedName>
        <fullName evidence="1">Uncharacterized protein</fullName>
    </submittedName>
</protein>
<evidence type="ECO:0000313" key="1">
    <source>
        <dbReference type="EMBL" id="PJF17148.1"/>
    </source>
</evidence>